<dbReference type="SMART" id="SM00387">
    <property type="entry name" value="HATPase_c"/>
    <property type="match status" value="1"/>
</dbReference>
<sequence length="750" mass="80498">MPEKRRYSGIGFPRLQPKSVRAKTVALLAVPVVSLMALWSMATVSAVQSAWTLHQVEQLNEKLAGPVRNLVGSLQDERAAAVRYLAAPQPTAEQAFVAERARTAQATTALLDGVTMARSDIASLATDVNDRIDVLVQDLDRFQNSRPADWTSAYVEYSAAIERAFAVEEVLTTVQDGQAAAAARVVLQHSRLAETIDRQDAIVTSVPVGARMTPEQHRAFAVALGGQDVLTDGLLPELPAADQEAYRRLVDGDAYRSLWAMQKDMLEAGTVTFAPDQWRGAVQALTQAVDTSQANARAAGAAAAEAASRSVTTQAAWTVLLGLVAVLLALVVSVRIGRGMVIELVGLRDSALELANRRLPQAMRRLRAGEKIDIDADVPVVAPGEGEIGQVGDALNAVQRSALQAAAERAELLTGVSGVFVNLARRSQALVHRQLGILDGMERRTEDPAALEDLFRVDHLATRMRRHAEGLIIMSGAAPGRAWRQPVPLMDLVRSAVSEVEDYARVEVRRMSGLSVLGSSVSDVTHLFAELVENATSFSPPDSTVLVHGEPVGTGFVVEIEDRGLGMSPERLAEANRLIAEAHRLELFESDRLGLFLVSRLANRQDISVSLRRSPYGGTTAVVLLPMSILTPEPAADSRDQPSEPDEPVRPPKKAIATRLPVRTAVPARQQVWVEPVVADEPAPEPDTGGLPRRTRQASLAAGLQADNRKRSDPAAAAPLSPDQARNMMSALQQGFARGRGAATDDPADA</sequence>
<evidence type="ECO:0000256" key="6">
    <source>
        <dbReference type="SAM" id="MobiDB-lite"/>
    </source>
</evidence>
<keyword evidence="3" id="KW-0597">Phosphoprotein</keyword>
<feature type="domain" description="Histidine kinase/HSP90-like ATPase" evidence="8">
    <location>
        <begin position="519"/>
        <end position="629"/>
    </location>
</feature>
<accession>A0A1H3RYQ8</accession>
<evidence type="ECO:0000256" key="3">
    <source>
        <dbReference type="ARBA" id="ARBA00022553"/>
    </source>
</evidence>
<feature type="compositionally biased region" description="Basic and acidic residues" evidence="6">
    <location>
        <begin position="636"/>
        <end position="650"/>
    </location>
</feature>
<keyword evidence="7" id="KW-0472">Membrane</keyword>
<keyword evidence="4" id="KW-0808">Transferase</keyword>
<evidence type="ECO:0000256" key="5">
    <source>
        <dbReference type="ARBA" id="ARBA00022777"/>
    </source>
</evidence>
<dbReference type="Pfam" id="PF02518">
    <property type="entry name" value="HATPase_c"/>
    <property type="match status" value="1"/>
</dbReference>
<keyword evidence="5 9" id="KW-0418">Kinase</keyword>
<evidence type="ECO:0000256" key="4">
    <source>
        <dbReference type="ARBA" id="ARBA00022679"/>
    </source>
</evidence>
<evidence type="ECO:0000256" key="2">
    <source>
        <dbReference type="ARBA" id="ARBA00012438"/>
    </source>
</evidence>
<feature type="transmembrane region" description="Helical" evidence="7">
    <location>
        <begin position="315"/>
        <end position="334"/>
    </location>
</feature>
<feature type="region of interest" description="Disordered" evidence="6">
    <location>
        <begin position="677"/>
        <end position="750"/>
    </location>
</feature>
<evidence type="ECO:0000256" key="1">
    <source>
        <dbReference type="ARBA" id="ARBA00000085"/>
    </source>
</evidence>
<protein>
    <recommendedName>
        <fullName evidence="2">histidine kinase</fullName>
        <ecNumber evidence="2">2.7.13.3</ecNumber>
    </recommendedName>
</protein>
<feature type="region of interest" description="Disordered" evidence="6">
    <location>
        <begin position="633"/>
        <end position="662"/>
    </location>
</feature>
<dbReference type="Pfam" id="PF08376">
    <property type="entry name" value="NIT"/>
    <property type="match status" value="1"/>
</dbReference>
<organism evidence="9 10">
    <name type="scientific">Saccharopolyspora shandongensis</name>
    <dbReference type="NCBI Taxonomy" id="418495"/>
    <lineage>
        <taxon>Bacteria</taxon>
        <taxon>Bacillati</taxon>
        <taxon>Actinomycetota</taxon>
        <taxon>Actinomycetes</taxon>
        <taxon>Pseudonocardiales</taxon>
        <taxon>Pseudonocardiaceae</taxon>
        <taxon>Saccharopolyspora</taxon>
    </lineage>
</organism>
<gene>
    <name evidence="9" type="ORF">SAMN05216215_10593</name>
</gene>
<dbReference type="InterPro" id="IPR003594">
    <property type="entry name" value="HATPase_dom"/>
</dbReference>
<dbReference type="GO" id="GO:0000160">
    <property type="term" value="P:phosphorelay signal transduction system"/>
    <property type="evidence" value="ECO:0007669"/>
    <property type="project" value="TreeGrafter"/>
</dbReference>
<dbReference type="InterPro" id="IPR036890">
    <property type="entry name" value="HATPase_C_sf"/>
</dbReference>
<dbReference type="Gene3D" id="3.30.565.10">
    <property type="entry name" value="Histidine kinase-like ATPase, C-terminal domain"/>
    <property type="match status" value="1"/>
</dbReference>
<reference evidence="10" key="1">
    <citation type="submission" date="2016-10" db="EMBL/GenBank/DDBJ databases">
        <authorList>
            <person name="Varghese N."/>
            <person name="Submissions S."/>
        </authorList>
    </citation>
    <scope>NUCLEOTIDE SEQUENCE [LARGE SCALE GENOMIC DNA]</scope>
    <source>
        <strain evidence="10">CGMCC 4.3530</strain>
    </source>
</reference>
<evidence type="ECO:0000259" key="8">
    <source>
        <dbReference type="SMART" id="SM00387"/>
    </source>
</evidence>
<proteinExistence type="predicted"/>
<evidence type="ECO:0000313" key="9">
    <source>
        <dbReference type="EMBL" id="SDZ30876.1"/>
    </source>
</evidence>
<keyword evidence="7" id="KW-0812">Transmembrane</keyword>
<dbReference type="GO" id="GO:0005886">
    <property type="term" value="C:plasma membrane"/>
    <property type="evidence" value="ECO:0007669"/>
    <property type="project" value="TreeGrafter"/>
</dbReference>
<dbReference type="EMBL" id="FNOK01000059">
    <property type="protein sequence ID" value="SDZ30876.1"/>
    <property type="molecule type" value="Genomic_DNA"/>
</dbReference>
<evidence type="ECO:0000313" key="10">
    <source>
        <dbReference type="Proteomes" id="UP000199529"/>
    </source>
</evidence>
<dbReference type="EC" id="2.7.13.3" evidence="2"/>
<dbReference type="AlphaFoldDB" id="A0A1H3RYQ8"/>
<keyword evidence="10" id="KW-1185">Reference proteome</keyword>
<comment type="catalytic activity">
    <reaction evidence="1">
        <text>ATP + protein L-histidine = ADP + protein N-phospho-L-histidine.</text>
        <dbReference type="EC" id="2.7.13.3"/>
    </reaction>
</comment>
<dbReference type="GO" id="GO:0004673">
    <property type="term" value="F:protein histidine kinase activity"/>
    <property type="evidence" value="ECO:0007669"/>
    <property type="project" value="UniProtKB-EC"/>
</dbReference>
<keyword evidence="7" id="KW-1133">Transmembrane helix</keyword>
<dbReference type="STRING" id="418495.SAMN05216215_10593"/>
<evidence type="ECO:0000256" key="7">
    <source>
        <dbReference type="SAM" id="Phobius"/>
    </source>
</evidence>
<dbReference type="InterPro" id="IPR013587">
    <property type="entry name" value="Nitrate/nitrite_sensing"/>
</dbReference>
<dbReference type="PANTHER" id="PTHR45436:SF5">
    <property type="entry name" value="SENSOR HISTIDINE KINASE TRCS"/>
    <property type="match status" value="1"/>
</dbReference>
<dbReference type="InterPro" id="IPR050428">
    <property type="entry name" value="TCS_sensor_his_kinase"/>
</dbReference>
<name>A0A1H3RYQ8_9PSEU</name>
<dbReference type="RefSeq" id="WP_093275961.1">
    <property type="nucleotide sequence ID" value="NZ_FNOK01000059.1"/>
</dbReference>
<dbReference type="Proteomes" id="UP000199529">
    <property type="component" value="Unassembled WGS sequence"/>
</dbReference>
<dbReference type="PANTHER" id="PTHR45436">
    <property type="entry name" value="SENSOR HISTIDINE KINASE YKOH"/>
    <property type="match status" value="1"/>
</dbReference>
<dbReference type="SUPFAM" id="SSF55874">
    <property type="entry name" value="ATPase domain of HSP90 chaperone/DNA topoisomerase II/histidine kinase"/>
    <property type="match status" value="1"/>
</dbReference>
<dbReference type="OrthoDB" id="3502710at2"/>